<name>A0A8J4URN7_CLAMG</name>
<reference evidence="3" key="1">
    <citation type="submission" date="2020-07" db="EMBL/GenBank/DDBJ databases">
        <title>Clarias magur genome sequencing, assembly and annotation.</title>
        <authorList>
            <person name="Kushwaha B."/>
            <person name="Kumar R."/>
            <person name="Das P."/>
            <person name="Joshi C.G."/>
            <person name="Kumar D."/>
            <person name="Nagpure N.S."/>
            <person name="Pandey M."/>
            <person name="Agarwal S."/>
            <person name="Srivastava S."/>
            <person name="Singh M."/>
            <person name="Sahoo L."/>
            <person name="Jayasankar P."/>
            <person name="Meher P.K."/>
            <person name="Koringa P.G."/>
            <person name="Iquebal M.A."/>
            <person name="Das S.P."/>
            <person name="Bit A."/>
            <person name="Patnaik S."/>
            <person name="Patel N."/>
            <person name="Shah T.M."/>
            <person name="Hinsu A."/>
            <person name="Jena J.K."/>
        </authorList>
    </citation>
    <scope>NUCLEOTIDE SEQUENCE</scope>
    <source>
        <strain evidence="3">CIFAMagur01</strain>
        <tissue evidence="3">Testis</tissue>
    </source>
</reference>
<accession>A0A8J4URN7</accession>
<sequence>MTYVIIKGMAGRSDMFPSTCHVSVEQFYSSNMQKNQAVQNDVCLARRLQDNEEEERLRLTHQLQQLEEEDCEYARMIQEELRRSDEEAQRREEGDE</sequence>
<dbReference type="PANTHER" id="PTHR22115:SF5">
    <property type="entry name" value="COILED-COIL DOMAIN-CONTAINING PROTEIN 50-LIKE ISOFORM X1"/>
    <property type="match status" value="1"/>
</dbReference>
<dbReference type="Proteomes" id="UP000727407">
    <property type="component" value="Unassembled WGS sequence"/>
</dbReference>
<proteinExistence type="predicted"/>
<evidence type="ECO:0000259" key="2">
    <source>
        <dbReference type="Pfam" id="PF15295"/>
    </source>
</evidence>
<organism evidence="3 4">
    <name type="scientific">Clarias magur</name>
    <name type="common">Asian catfish</name>
    <name type="synonym">Macropteronotus magur</name>
    <dbReference type="NCBI Taxonomy" id="1594786"/>
    <lineage>
        <taxon>Eukaryota</taxon>
        <taxon>Metazoa</taxon>
        <taxon>Chordata</taxon>
        <taxon>Craniata</taxon>
        <taxon>Vertebrata</taxon>
        <taxon>Euteleostomi</taxon>
        <taxon>Actinopterygii</taxon>
        <taxon>Neopterygii</taxon>
        <taxon>Teleostei</taxon>
        <taxon>Ostariophysi</taxon>
        <taxon>Siluriformes</taxon>
        <taxon>Clariidae</taxon>
        <taxon>Clarias</taxon>
    </lineage>
</organism>
<evidence type="ECO:0000256" key="1">
    <source>
        <dbReference type="ARBA" id="ARBA00023054"/>
    </source>
</evidence>
<protein>
    <submittedName>
        <fullName evidence="3">Coiled-coil domain-containing protein 50-like isoform X1</fullName>
    </submittedName>
</protein>
<dbReference type="InterPro" id="IPR029311">
    <property type="entry name" value="CCDC50_N"/>
</dbReference>
<feature type="non-terminal residue" evidence="3">
    <location>
        <position position="96"/>
    </location>
</feature>
<keyword evidence="1" id="KW-0175">Coiled coil</keyword>
<dbReference type="EMBL" id="QNUK01000120">
    <property type="protein sequence ID" value="KAF5901055.1"/>
    <property type="molecule type" value="Genomic_DNA"/>
</dbReference>
<dbReference type="InterPro" id="IPR039303">
    <property type="entry name" value="CCDC50"/>
</dbReference>
<evidence type="ECO:0000313" key="3">
    <source>
        <dbReference type="EMBL" id="KAF5901055.1"/>
    </source>
</evidence>
<keyword evidence="4" id="KW-1185">Reference proteome</keyword>
<dbReference type="Pfam" id="PF15295">
    <property type="entry name" value="CCDC50_N"/>
    <property type="match status" value="1"/>
</dbReference>
<gene>
    <name evidence="3" type="ORF">DAT39_009203</name>
</gene>
<feature type="domain" description="Coiled-coil" evidence="2">
    <location>
        <begin position="24"/>
        <end position="96"/>
    </location>
</feature>
<evidence type="ECO:0000313" key="4">
    <source>
        <dbReference type="Proteomes" id="UP000727407"/>
    </source>
</evidence>
<dbReference type="OrthoDB" id="9994767at2759"/>
<comment type="caution">
    <text evidence="3">The sequence shown here is derived from an EMBL/GenBank/DDBJ whole genome shotgun (WGS) entry which is preliminary data.</text>
</comment>
<dbReference type="AlphaFoldDB" id="A0A8J4URN7"/>
<dbReference type="PANTHER" id="PTHR22115">
    <property type="entry name" value="C3ORF6 PROTEIN-RELATED"/>
    <property type="match status" value="1"/>
</dbReference>